<feature type="binding site" evidence="6">
    <location>
        <position position="233"/>
    </location>
    <ligand>
        <name>a divalent metal cation</name>
        <dbReference type="ChEBI" id="CHEBI:60240"/>
        <label>2</label>
        <note>catalytic</note>
    </ligand>
</feature>
<keyword evidence="4 6" id="KW-0479">Metal-binding</keyword>
<dbReference type="InterPro" id="IPR036005">
    <property type="entry name" value="Creatinase/aminopeptidase-like"/>
</dbReference>
<comment type="catalytic activity">
    <reaction evidence="6 7">
        <text>Release of N-terminal amino acids, preferentially methionine, from peptides and arylamides.</text>
        <dbReference type="EC" id="3.4.11.18"/>
    </reaction>
</comment>
<dbReference type="GO" id="GO:0004239">
    <property type="term" value="F:initiator methionyl aminopeptidase activity"/>
    <property type="evidence" value="ECO:0007669"/>
    <property type="project" value="UniProtKB-UniRule"/>
</dbReference>
<feature type="binding site" evidence="6">
    <location>
        <position position="233"/>
    </location>
    <ligand>
        <name>a divalent metal cation</name>
        <dbReference type="ChEBI" id="CHEBI:60240"/>
        <label>1</label>
    </ligand>
</feature>
<evidence type="ECO:0000256" key="4">
    <source>
        <dbReference type="ARBA" id="ARBA00022723"/>
    </source>
</evidence>
<dbReference type="Proteomes" id="UP000231450">
    <property type="component" value="Unassembled WGS sequence"/>
</dbReference>
<dbReference type="EMBL" id="PFDW01000073">
    <property type="protein sequence ID" value="PJE57900.1"/>
    <property type="molecule type" value="Genomic_DNA"/>
</dbReference>
<feature type="binding site" evidence="6">
    <location>
        <position position="169"/>
    </location>
    <ligand>
        <name>a divalent metal cation</name>
        <dbReference type="ChEBI" id="CHEBI:60240"/>
        <label>2</label>
        <note>catalytic</note>
    </ligand>
</feature>
<dbReference type="PANTHER" id="PTHR43330:SF27">
    <property type="entry name" value="METHIONINE AMINOPEPTIDASE"/>
    <property type="match status" value="1"/>
</dbReference>
<dbReference type="PRINTS" id="PR00599">
    <property type="entry name" value="MAPEPTIDASE"/>
</dbReference>
<dbReference type="Gene3D" id="3.90.230.10">
    <property type="entry name" value="Creatinase/methionine aminopeptidase superfamily"/>
    <property type="match status" value="1"/>
</dbReference>
<feature type="binding site" evidence="6">
    <location>
        <position position="77"/>
    </location>
    <ligand>
        <name>substrate</name>
    </ligand>
</feature>
<dbReference type="InterPro" id="IPR002467">
    <property type="entry name" value="Pept_M24A_MAP1"/>
</dbReference>
<gene>
    <name evidence="6 9" type="primary">map</name>
    <name evidence="9" type="ORF">COU81_03625</name>
</gene>
<evidence type="ECO:0000313" key="10">
    <source>
        <dbReference type="Proteomes" id="UP000231450"/>
    </source>
</evidence>
<evidence type="ECO:0000256" key="7">
    <source>
        <dbReference type="RuleBase" id="RU003653"/>
    </source>
</evidence>
<feature type="binding site" evidence="6">
    <location>
        <position position="176"/>
    </location>
    <ligand>
        <name>substrate</name>
    </ligand>
</feature>
<feature type="binding site" evidence="6">
    <location>
        <position position="95"/>
    </location>
    <ligand>
        <name>a divalent metal cation</name>
        <dbReference type="ChEBI" id="CHEBI:60240"/>
        <label>1</label>
    </ligand>
</feature>
<evidence type="ECO:0000259" key="8">
    <source>
        <dbReference type="Pfam" id="PF00557"/>
    </source>
</evidence>
<evidence type="ECO:0000256" key="5">
    <source>
        <dbReference type="ARBA" id="ARBA00022801"/>
    </source>
</evidence>
<keyword evidence="2 6" id="KW-0031">Aminopeptidase</keyword>
<organism evidence="9 10">
    <name type="scientific">Candidatus Portnoybacteria bacterium CG10_big_fil_rev_8_21_14_0_10_36_7</name>
    <dbReference type="NCBI Taxonomy" id="1974812"/>
    <lineage>
        <taxon>Bacteria</taxon>
        <taxon>Candidatus Portnoyibacteriota</taxon>
    </lineage>
</organism>
<dbReference type="GO" id="GO:0046872">
    <property type="term" value="F:metal ion binding"/>
    <property type="evidence" value="ECO:0007669"/>
    <property type="project" value="UniProtKB-UniRule"/>
</dbReference>
<dbReference type="PANTHER" id="PTHR43330">
    <property type="entry name" value="METHIONINE AMINOPEPTIDASE"/>
    <property type="match status" value="1"/>
</dbReference>
<sequence length="249" mass="26833">MAILKNSFEQEAIRQGGKILAKILGELSQEAKESVSTLALENMAERMISEANARPSFLNYGGYPAILCTSINEEIVHVIPTQEKILKNGDLLSIDLGIEYDGFFTDSAITVPVGIVDKDAQRLIDITKEALSIGIAQANVGGRIGDIGFAIQEYVEKNNFSVIRDLVGHGTGKKVHEAPQVPNFGKKGSGDKIVEGMVLAIEPMVSLGGYEIKKSNDGYGFETKDGTLAAHFEHTVLIGKNSAEIITQL</sequence>
<dbReference type="HAMAP" id="MF_01974">
    <property type="entry name" value="MetAP_1"/>
    <property type="match status" value="1"/>
</dbReference>
<dbReference type="GO" id="GO:0006508">
    <property type="term" value="P:proteolysis"/>
    <property type="evidence" value="ECO:0007669"/>
    <property type="project" value="UniProtKB-KW"/>
</dbReference>
<evidence type="ECO:0000256" key="6">
    <source>
        <dbReference type="HAMAP-Rule" id="MF_01974"/>
    </source>
</evidence>
<evidence type="ECO:0000256" key="2">
    <source>
        <dbReference type="ARBA" id="ARBA00022438"/>
    </source>
</evidence>
<dbReference type="AlphaFoldDB" id="A0A2M8KDA4"/>
<dbReference type="InterPro" id="IPR001714">
    <property type="entry name" value="Pept_M24_MAP"/>
</dbReference>
<dbReference type="EC" id="3.4.11.18" evidence="6 7"/>
<evidence type="ECO:0000256" key="3">
    <source>
        <dbReference type="ARBA" id="ARBA00022670"/>
    </source>
</evidence>
<reference evidence="10" key="1">
    <citation type="submission" date="2017-09" db="EMBL/GenBank/DDBJ databases">
        <title>Depth-based differentiation of microbial function through sediment-hosted aquifers and enrichment of novel symbionts in the deep terrestrial subsurface.</title>
        <authorList>
            <person name="Probst A.J."/>
            <person name="Ladd B."/>
            <person name="Jarett J.K."/>
            <person name="Geller-Mcgrath D.E."/>
            <person name="Sieber C.M.K."/>
            <person name="Emerson J.B."/>
            <person name="Anantharaman K."/>
            <person name="Thomas B.C."/>
            <person name="Malmstrom R."/>
            <person name="Stieglmeier M."/>
            <person name="Klingl A."/>
            <person name="Woyke T."/>
            <person name="Ryan C.M."/>
            <person name="Banfield J.F."/>
        </authorList>
    </citation>
    <scope>NUCLEOTIDE SEQUENCE [LARGE SCALE GENOMIC DNA]</scope>
</reference>
<dbReference type="GO" id="GO:0070006">
    <property type="term" value="F:metalloaminopeptidase activity"/>
    <property type="evidence" value="ECO:0007669"/>
    <property type="project" value="UniProtKB-UniRule"/>
</dbReference>
<comment type="cofactor">
    <cofactor evidence="6">
        <name>Co(2+)</name>
        <dbReference type="ChEBI" id="CHEBI:48828"/>
    </cofactor>
    <cofactor evidence="6">
        <name>Zn(2+)</name>
        <dbReference type="ChEBI" id="CHEBI:29105"/>
    </cofactor>
    <cofactor evidence="6">
        <name>Mn(2+)</name>
        <dbReference type="ChEBI" id="CHEBI:29035"/>
    </cofactor>
    <cofactor evidence="6">
        <name>Fe(2+)</name>
        <dbReference type="ChEBI" id="CHEBI:29033"/>
    </cofactor>
    <text evidence="6">Binds 2 divalent metal cations per subunit. Has a high-affinity and a low affinity metal-binding site. The true nature of the physiological cofactor is under debate. The enzyme is active with cobalt, zinc, manganese or divalent iron ions. Most likely, methionine aminopeptidases function as mononuclear Fe(2+)-metalloproteases under physiological conditions, and the catalytically relevant metal-binding site has been assigned to the histidine-containing high-affinity site.</text>
</comment>
<dbReference type="GO" id="GO:0005829">
    <property type="term" value="C:cytosol"/>
    <property type="evidence" value="ECO:0007669"/>
    <property type="project" value="TreeGrafter"/>
</dbReference>
<evidence type="ECO:0000256" key="1">
    <source>
        <dbReference type="ARBA" id="ARBA00002521"/>
    </source>
</evidence>
<dbReference type="SUPFAM" id="SSF55920">
    <property type="entry name" value="Creatinase/aminopeptidase"/>
    <property type="match status" value="1"/>
</dbReference>
<comment type="caution">
    <text evidence="9">The sequence shown here is derived from an EMBL/GenBank/DDBJ whole genome shotgun (WGS) entry which is preliminary data.</text>
</comment>
<feature type="domain" description="Peptidase M24" evidence="8">
    <location>
        <begin position="11"/>
        <end position="239"/>
    </location>
</feature>
<comment type="similarity">
    <text evidence="6">Belongs to the peptidase M24A family. Methionine aminopeptidase type 1 subfamily.</text>
</comment>
<name>A0A2M8KDA4_9BACT</name>
<dbReference type="CDD" id="cd01086">
    <property type="entry name" value="MetAP1"/>
    <property type="match status" value="1"/>
</dbReference>
<dbReference type="NCBIfam" id="TIGR00500">
    <property type="entry name" value="met_pdase_I"/>
    <property type="match status" value="1"/>
</dbReference>
<dbReference type="Pfam" id="PF00557">
    <property type="entry name" value="Peptidase_M24"/>
    <property type="match status" value="1"/>
</dbReference>
<comment type="function">
    <text evidence="1 6">Removes the N-terminal methionine from nascent proteins. The N-terminal methionine is often cleaved when the second residue in the primary sequence is small and uncharged (Met-Ala-, Cys, Gly, Pro, Ser, Thr, or Val). Requires deformylation of the N(alpha)-formylated initiator methionine before it can be hydrolyzed.</text>
</comment>
<keyword evidence="5 6" id="KW-0378">Hydrolase</keyword>
<feature type="binding site" evidence="6">
    <location>
        <position position="202"/>
    </location>
    <ligand>
        <name>a divalent metal cation</name>
        <dbReference type="ChEBI" id="CHEBI:60240"/>
        <label>2</label>
        <note>catalytic</note>
    </ligand>
</feature>
<comment type="subunit">
    <text evidence="6">Monomer.</text>
</comment>
<dbReference type="InterPro" id="IPR000994">
    <property type="entry name" value="Pept_M24"/>
</dbReference>
<accession>A0A2M8KDA4</accession>
<feature type="binding site" evidence="6">
    <location>
        <position position="106"/>
    </location>
    <ligand>
        <name>a divalent metal cation</name>
        <dbReference type="ChEBI" id="CHEBI:60240"/>
        <label>1</label>
    </ligand>
</feature>
<protein>
    <recommendedName>
        <fullName evidence="6 7">Methionine aminopeptidase</fullName>
        <shortName evidence="6">MAP</shortName>
        <shortName evidence="6">MetAP</shortName>
        <ecNumber evidence="6 7">3.4.11.18</ecNumber>
    </recommendedName>
    <alternativeName>
        <fullName evidence="6">Peptidase M</fullName>
    </alternativeName>
</protein>
<evidence type="ECO:0000313" key="9">
    <source>
        <dbReference type="EMBL" id="PJE57900.1"/>
    </source>
</evidence>
<proteinExistence type="inferred from homology"/>
<keyword evidence="3 6" id="KW-0645">Protease</keyword>
<feature type="binding site" evidence="6">
    <location>
        <position position="106"/>
    </location>
    <ligand>
        <name>a divalent metal cation</name>
        <dbReference type="ChEBI" id="CHEBI:60240"/>
        <label>2</label>
        <note>catalytic</note>
    </ligand>
</feature>